<feature type="transmembrane region" description="Helical" evidence="1">
    <location>
        <begin position="265"/>
        <end position="287"/>
    </location>
</feature>
<feature type="transmembrane region" description="Helical" evidence="1">
    <location>
        <begin position="299"/>
        <end position="321"/>
    </location>
</feature>
<proteinExistence type="predicted"/>
<reference evidence="2 3" key="1">
    <citation type="submission" date="2013-04" db="EMBL/GenBank/DDBJ databases">
        <title>The Genome Sequence of Propionimicrobium lymphophilum ACS-093-V-SCH5.</title>
        <authorList>
            <consortium name="The Broad Institute Genomics Platform"/>
            <person name="Earl A."/>
            <person name="Ward D."/>
            <person name="Feldgarden M."/>
            <person name="Gevers D."/>
            <person name="Saerens B."/>
            <person name="Vaneechoutte M."/>
            <person name="Walker B."/>
            <person name="Young S."/>
            <person name="Zeng Q."/>
            <person name="Gargeya S."/>
            <person name="Fitzgerald M."/>
            <person name="Haas B."/>
            <person name="Abouelleil A."/>
            <person name="Allen A.W."/>
            <person name="Alvarado L."/>
            <person name="Arachchi H.M."/>
            <person name="Berlin A.M."/>
            <person name="Chapman S.B."/>
            <person name="Gainer-Dewar J."/>
            <person name="Goldberg J."/>
            <person name="Griggs A."/>
            <person name="Gujja S."/>
            <person name="Hansen M."/>
            <person name="Howarth C."/>
            <person name="Imamovic A."/>
            <person name="Ireland A."/>
            <person name="Larimer J."/>
            <person name="McCowan C."/>
            <person name="Murphy C."/>
            <person name="Pearson M."/>
            <person name="Poon T.W."/>
            <person name="Priest M."/>
            <person name="Roberts A."/>
            <person name="Saif S."/>
            <person name="Shea T."/>
            <person name="Sisk P."/>
            <person name="Sykes S."/>
            <person name="Wortman J."/>
            <person name="Nusbaum C."/>
            <person name="Birren B."/>
        </authorList>
    </citation>
    <scope>NUCLEOTIDE SEQUENCE [LARGE SCALE GENOMIC DNA]</scope>
    <source>
        <strain evidence="2 3">ACS-093-V-SCH5</strain>
    </source>
</reference>
<sequence>MVKSLIETKSIGGVMALDCKWRKAGAMGFFDKGFDPIKEAQKTAAAAGKGIASVAEQASNAAQSAVEQTGQAIGDIAGKAKGAVQSIGDAIKDVPEPKSFKYNTEFADERNVDGSPQSQRLAPEHMAKMLGDVAEGAANAASVAAAGAQGAVAAIAGKAGEIADGVRQGVENARAKEPDEYELAVIEYNQTYTDLESGGIGLYQSRLRSIDLLDLVTDLVNSIANTPKSFVEDIEEVSHKKRSFKESASFAREELDSARKSAASAGAGVAAGMAVASIAPSAAMWVATTFGTASTGTAISTLSGAAVTNAAMAWLGGGALAAGGGGMAGGSAFLAMAGPIGWGVAGATLLTSIALFVKKQHEIAKEKHEELLSVKRNTEALRETSAAIGALKIKTNTLREELSGSFMPSCRMYGADYLSISDDEKLALGALVNNAKSLGSLIVERVAARDGE</sequence>
<dbReference type="EMBL" id="AGZR01000005">
    <property type="protein sequence ID" value="EPD33068.1"/>
    <property type="molecule type" value="Genomic_DNA"/>
</dbReference>
<dbReference type="HOGENOM" id="CLU_044813_0_0_11"/>
<dbReference type="PATRIC" id="fig|883161.3.peg.600"/>
<keyword evidence="1" id="KW-1133">Transmembrane helix</keyword>
<feature type="transmembrane region" description="Helical" evidence="1">
    <location>
        <begin position="333"/>
        <end position="357"/>
    </location>
</feature>
<dbReference type="STRING" id="883161.HMPREF9306_00597"/>
<dbReference type="AlphaFoldDB" id="S2VZX2"/>
<name>S2VZX2_9ACTN</name>
<comment type="caution">
    <text evidence="2">The sequence shown here is derived from an EMBL/GenBank/DDBJ whole genome shotgun (WGS) entry which is preliminary data.</text>
</comment>
<accession>S2VZX2</accession>
<keyword evidence="1" id="KW-0812">Transmembrane</keyword>
<keyword evidence="3" id="KW-1185">Reference proteome</keyword>
<evidence type="ECO:0000313" key="3">
    <source>
        <dbReference type="Proteomes" id="UP000014417"/>
    </source>
</evidence>
<evidence type="ECO:0000256" key="1">
    <source>
        <dbReference type="SAM" id="Phobius"/>
    </source>
</evidence>
<dbReference type="Proteomes" id="UP000014417">
    <property type="component" value="Unassembled WGS sequence"/>
</dbReference>
<gene>
    <name evidence="2" type="ORF">HMPREF9306_00597</name>
</gene>
<organism evidence="2 3">
    <name type="scientific">Propionimicrobium lymphophilum ACS-093-V-SCH5</name>
    <dbReference type="NCBI Taxonomy" id="883161"/>
    <lineage>
        <taxon>Bacteria</taxon>
        <taxon>Bacillati</taxon>
        <taxon>Actinomycetota</taxon>
        <taxon>Actinomycetes</taxon>
        <taxon>Propionibacteriales</taxon>
        <taxon>Propionibacteriaceae</taxon>
        <taxon>Propionimicrobium</taxon>
    </lineage>
</organism>
<keyword evidence="1" id="KW-0472">Membrane</keyword>
<evidence type="ECO:0000313" key="2">
    <source>
        <dbReference type="EMBL" id="EPD33068.1"/>
    </source>
</evidence>
<protein>
    <submittedName>
        <fullName evidence="2">Uncharacterized protein</fullName>
    </submittedName>
</protein>